<dbReference type="Proteomes" id="UP000492821">
    <property type="component" value="Unassembled WGS sequence"/>
</dbReference>
<keyword evidence="1" id="KW-0732">Signal</keyword>
<reference evidence="3" key="2">
    <citation type="submission" date="2020-10" db="UniProtKB">
        <authorList>
            <consortium name="WormBaseParasite"/>
        </authorList>
    </citation>
    <scope>IDENTIFICATION</scope>
</reference>
<proteinExistence type="predicted"/>
<dbReference type="SUPFAM" id="SSF47862">
    <property type="entry name" value="Saposin"/>
    <property type="match status" value="1"/>
</dbReference>
<sequence length="100" mass="10719">MNTATVLVIAALVIVAAAERDWCKDCQADMVDIRGKVGNNGMGASLLQILNALYIACNTRFADIFDQCYYQNVPAIPTVKAELDAGKTDKEICIAAGYCA</sequence>
<dbReference type="WBParaSite" id="Pan_g14037.t1">
    <property type="protein sequence ID" value="Pan_g14037.t1"/>
    <property type="gene ID" value="Pan_g14037"/>
</dbReference>
<protein>
    <submittedName>
        <fullName evidence="3">Saposin B-type domain-containing protein</fullName>
    </submittedName>
</protein>
<feature type="signal peptide" evidence="1">
    <location>
        <begin position="1"/>
        <end position="18"/>
    </location>
</feature>
<reference evidence="2" key="1">
    <citation type="journal article" date="2013" name="Genetics">
        <title>The draft genome and transcriptome of Panagrellus redivivus are shaped by the harsh demands of a free-living lifestyle.</title>
        <authorList>
            <person name="Srinivasan J."/>
            <person name="Dillman A.R."/>
            <person name="Macchietto M.G."/>
            <person name="Heikkinen L."/>
            <person name="Lakso M."/>
            <person name="Fracchia K.M."/>
            <person name="Antoshechkin I."/>
            <person name="Mortazavi A."/>
            <person name="Wong G."/>
            <person name="Sternberg P.W."/>
        </authorList>
    </citation>
    <scope>NUCLEOTIDE SEQUENCE [LARGE SCALE GENOMIC DNA]</scope>
    <source>
        <strain evidence="2">MT8872</strain>
    </source>
</reference>
<feature type="chain" id="PRO_5028892032" evidence="1">
    <location>
        <begin position="19"/>
        <end position="100"/>
    </location>
</feature>
<dbReference type="AlphaFoldDB" id="A0A7E4UY61"/>
<organism evidence="2 3">
    <name type="scientific">Panagrellus redivivus</name>
    <name type="common">Microworm</name>
    <dbReference type="NCBI Taxonomy" id="6233"/>
    <lineage>
        <taxon>Eukaryota</taxon>
        <taxon>Metazoa</taxon>
        <taxon>Ecdysozoa</taxon>
        <taxon>Nematoda</taxon>
        <taxon>Chromadorea</taxon>
        <taxon>Rhabditida</taxon>
        <taxon>Tylenchina</taxon>
        <taxon>Panagrolaimomorpha</taxon>
        <taxon>Panagrolaimoidea</taxon>
        <taxon>Panagrolaimidae</taxon>
        <taxon>Panagrellus</taxon>
    </lineage>
</organism>
<accession>A0A7E4UY61</accession>
<evidence type="ECO:0000313" key="2">
    <source>
        <dbReference type="Proteomes" id="UP000492821"/>
    </source>
</evidence>
<dbReference type="InterPro" id="IPR011001">
    <property type="entry name" value="Saposin-like"/>
</dbReference>
<evidence type="ECO:0000313" key="3">
    <source>
        <dbReference type="WBParaSite" id="Pan_g14037.t1"/>
    </source>
</evidence>
<name>A0A7E4UY61_PANRE</name>
<evidence type="ECO:0000256" key="1">
    <source>
        <dbReference type="SAM" id="SignalP"/>
    </source>
</evidence>
<keyword evidence="2" id="KW-1185">Reference proteome</keyword>